<comment type="caution">
    <text evidence="6">The sequence shown here is derived from an EMBL/GenBank/DDBJ whole genome shotgun (WGS) entry which is preliminary data.</text>
</comment>
<dbReference type="Pfam" id="PF00730">
    <property type="entry name" value="HhH-GPD"/>
    <property type="match status" value="1"/>
</dbReference>
<dbReference type="SMART" id="SM00478">
    <property type="entry name" value="ENDO3c"/>
    <property type="match status" value="1"/>
</dbReference>
<evidence type="ECO:0000313" key="6">
    <source>
        <dbReference type="EMBL" id="KPM46710.1"/>
    </source>
</evidence>
<dbReference type="InterPro" id="IPR051912">
    <property type="entry name" value="Alkylbase_DNA_Glycosylase/TA"/>
</dbReference>
<accession>A0A0P7BR59</accession>
<name>A0A0P7BR59_9BACT</name>
<sequence length="196" mass="22873">MKEASQFLIKNDPILGQIIQSTDLELPLSTNFVFHDLMSCVIEQQIHYRSTKKTFEKLLTKAGIETLTPENFHLIEQAGLTELKLSNQKLNTIQNILDFWEKEEPYFQSESPENMKQKLGTLKGFGPWTIDMIMLYTLGQPDVFPADDYHLKKAMCELYGLNPKVRLRAEMKQIAEKWKPYSSLAVLYILQWRKNK</sequence>
<dbReference type="EC" id="3.2.2.21" evidence="2"/>
<dbReference type="GO" id="GO:0006307">
    <property type="term" value="P:DNA alkylation repair"/>
    <property type="evidence" value="ECO:0007669"/>
    <property type="project" value="TreeGrafter"/>
</dbReference>
<dbReference type="GO" id="GO:0006285">
    <property type="term" value="P:base-excision repair, AP site formation"/>
    <property type="evidence" value="ECO:0007669"/>
    <property type="project" value="TreeGrafter"/>
</dbReference>
<dbReference type="Proteomes" id="UP000050454">
    <property type="component" value="Unassembled WGS sequence"/>
</dbReference>
<dbReference type="InterPro" id="IPR011257">
    <property type="entry name" value="DNA_glycosylase"/>
</dbReference>
<comment type="catalytic activity">
    <reaction evidence="1">
        <text>Hydrolysis of alkylated DNA, releasing 3-methyladenine, 3-methylguanine, 7-methylguanine and 7-methyladenine.</text>
        <dbReference type="EC" id="3.2.2.21"/>
    </reaction>
</comment>
<gene>
    <name evidence="6" type="ORF">AFM12_18195</name>
</gene>
<dbReference type="GO" id="GO:0032131">
    <property type="term" value="F:alkylated DNA binding"/>
    <property type="evidence" value="ECO:0007669"/>
    <property type="project" value="TreeGrafter"/>
</dbReference>
<dbReference type="Gene3D" id="1.10.1670.40">
    <property type="match status" value="1"/>
</dbReference>
<dbReference type="Gene3D" id="1.10.340.30">
    <property type="entry name" value="Hypothetical protein, domain 2"/>
    <property type="match status" value="1"/>
</dbReference>
<dbReference type="AlphaFoldDB" id="A0A0P7BR59"/>
<evidence type="ECO:0000256" key="4">
    <source>
        <dbReference type="ARBA" id="ARBA00023204"/>
    </source>
</evidence>
<proteinExistence type="predicted"/>
<dbReference type="GO" id="GO:0008725">
    <property type="term" value="F:DNA-3-methyladenine glycosylase activity"/>
    <property type="evidence" value="ECO:0007669"/>
    <property type="project" value="TreeGrafter"/>
</dbReference>
<dbReference type="InterPro" id="IPR003265">
    <property type="entry name" value="HhH-GPD_domain"/>
</dbReference>
<keyword evidence="4" id="KW-0234">DNA repair</keyword>
<dbReference type="SUPFAM" id="SSF48150">
    <property type="entry name" value="DNA-glycosylase"/>
    <property type="match status" value="1"/>
</dbReference>
<reference evidence="6 7" key="1">
    <citation type="submission" date="2015-07" db="EMBL/GenBank/DDBJ databases">
        <title>The draft genome sequence of Leadbetterella sp. JN14-9.</title>
        <authorList>
            <person name="Liu Y."/>
            <person name="Du J."/>
            <person name="Shao Z."/>
        </authorList>
    </citation>
    <scope>NUCLEOTIDE SEQUENCE [LARGE SCALE GENOMIC DNA]</scope>
    <source>
        <strain evidence="6 7">JN14-9</strain>
    </source>
</reference>
<dbReference type="CDD" id="cd00056">
    <property type="entry name" value="ENDO3c"/>
    <property type="match status" value="1"/>
</dbReference>
<dbReference type="PANTHER" id="PTHR43003">
    <property type="entry name" value="DNA-3-METHYLADENINE GLYCOSYLASE"/>
    <property type="match status" value="1"/>
</dbReference>
<evidence type="ECO:0000256" key="2">
    <source>
        <dbReference type="ARBA" id="ARBA00012000"/>
    </source>
</evidence>
<dbReference type="PANTHER" id="PTHR43003:SF5">
    <property type="entry name" value="DNA-3-METHYLADENINE GLYCOSYLASE"/>
    <property type="match status" value="1"/>
</dbReference>
<evidence type="ECO:0000259" key="5">
    <source>
        <dbReference type="SMART" id="SM00478"/>
    </source>
</evidence>
<dbReference type="OrthoDB" id="9785929at2"/>
<evidence type="ECO:0000256" key="1">
    <source>
        <dbReference type="ARBA" id="ARBA00000086"/>
    </source>
</evidence>
<feature type="domain" description="HhH-GPD" evidence="5">
    <location>
        <begin position="42"/>
        <end position="194"/>
    </location>
</feature>
<dbReference type="GO" id="GO:0032993">
    <property type="term" value="C:protein-DNA complex"/>
    <property type="evidence" value="ECO:0007669"/>
    <property type="project" value="TreeGrafter"/>
</dbReference>
<evidence type="ECO:0000313" key="7">
    <source>
        <dbReference type="Proteomes" id="UP000050454"/>
    </source>
</evidence>
<keyword evidence="3" id="KW-0227">DNA damage</keyword>
<evidence type="ECO:0000256" key="3">
    <source>
        <dbReference type="ARBA" id="ARBA00022763"/>
    </source>
</evidence>
<dbReference type="RefSeq" id="WP_055151458.1">
    <property type="nucleotide sequence ID" value="NZ_JXSZ01000015.1"/>
</dbReference>
<protein>
    <recommendedName>
        <fullName evidence="2">DNA-3-methyladenine glycosylase II</fullName>
        <ecNumber evidence="2">3.2.2.21</ecNumber>
    </recommendedName>
</protein>
<dbReference type="EMBL" id="LGTQ01000015">
    <property type="protein sequence ID" value="KPM46710.1"/>
    <property type="molecule type" value="Genomic_DNA"/>
</dbReference>
<keyword evidence="7" id="KW-1185">Reference proteome</keyword>
<organism evidence="6 7">
    <name type="scientific">Jiulongibacter sediminis</name>
    <dbReference type="NCBI Taxonomy" id="1605367"/>
    <lineage>
        <taxon>Bacteria</taxon>
        <taxon>Pseudomonadati</taxon>
        <taxon>Bacteroidota</taxon>
        <taxon>Cytophagia</taxon>
        <taxon>Cytophagales</taxon>
        <taxon>Leadbetterellaceae</taxon>
        <taxon>Jiulongibacter</taxon>
    </lineage>
</organism>
<dbReference type="GO" id="GO:0043916">
    <property type="term" value="F:DNA-7-methylguanine glycosylase activity"/>
    <property type="evidence" value="ECO:0007669"/>
    <property type="project" value="TreeGrafter"/>
</dbReference>
<dbReference type="STRING" id="1605367.AFM12_18195"/>